<dbReference type="OrthoDB" id="9810148at2"/>
<sequence>MAYTVLARKYRPQIFREMVGQEHVLKALINALDHDRLHHAYLFTGTRGVGKTTVARVLAKCFNCDQGVSSEPCGVCSACQEIAEGRSVDLIEVDAASRTKVEDTRELLENVQYAPSRSRYKIYLIDEVHMLSSHSFNALLKTLEEPPEHAKFLLATTDPQKLPATILSRCLQFHLKNLSPDRISDYLAHVLEREMIQADPAALAELGRAAEGSMRDALSLTDQAIAFGGGQVRAADVSSMLGSIGSGKVLPLLQALQAGQAKDMLDAVSLLAEHGADFGKVVDMLQQWLHQIALAQWVPGSVRHAAMDTEAIQALAHVMAPEDVQLFYQMLAAGRMDVVSSSDPKAAFEMLLLRLMAFRPAIAFSDESMSFEMTAAQTVASSVVSVAHDISEQASTAQTQSADNHEGSDTNLVSDSTSAPAPWDDQPVAHQQDSPPSWGEATAPDQGDALASAAVEPNANRVPSVEPAISEDPSPKKSEAEAPLESVEVPFQLAVDTWPSEFTRLGLSGILYNVVSHCECLSVTADAVEFRLDENNASLFNDTHVAKFEAALNQAEGGTRKVVVNIGAVKRTPAQWLQARDEERLRVATEAIYNDPVVQALCQTFDAQVIPDSIKARLN</sequence>
<dbReference type="Gene3D" id="1.10.8.60">
    <property type="match status" value="1"/>
</dbReference>
<dbReference type="eggNOG" id="COG2812">
    <property type="taxonomic scope" value="Bacteria"/>
</dbReference>
<dbReference type="GO" id="GO:0005524">
    <property type="term" value="F:ATP binding"/>
    <property type="evidence" value="ECO:0007669"/>
    <property type="project" value="UniProtKB-KW"/>
</dbReference>
<evidence type="ECO:0000313" key="14">
    <source>
        <dbReference type="Proteomes" id="UP000005615"/>
    </source>
</evidence>
<dbReference type="PRINTS" id="PR00300">
    <property type="entry name" value="CLPPROTEASEA"/>
</dbReference>
<dbReference type="Gene3D" id="1.20.272.10">
    <property type="match status" value="1"/>
</dbReference>
<dbReference type="Pfam" id="PF22608">
    <property type="entry name" value="DNAX_ATPase_lid"/>
    <property type="match status" value="1"/>
</dbReference>
<protein>
    <recommendedName>
        <fullName evidence="11">DNA polymerase III subunit gamma/tau</fullName>
        <ecNumber evidence="11">2.7.7.7</ecNumber>
    </recommendedName>
</protein>
<accession>F3L2Y7</accession>
<evidence type="ECO:0000256" key="6">
    <source>
        <dbReference type="ARBA" id="ARBA00022741"/>
    </source>
</evidence>
<comment type="catalytic activity">
    <reaction evidence="10 11">
        <text>DNA(n) + a 2'-deoxyribonucleoside 5'-triphosphate = DNA(n+1) + diphosphate</text>
        <dbReference type="Rhea" id="RHEA:22508"/>
        <dbReference type="Rhea" id="RHEA-COMP:17339"/>
        <dbReference type="Rhea" id="RHEA-COMP:17340"/>
        <dbReference type="ChEBI" id="CHEBI:33019"/>
        <dbReference type="ChEBI" id="CHEBI:61560"/>
        <dbReference type="ChEBI" id="CHEBI:173112"/>
        <dbReference type="EC" id="2.7.7.7"/>
    </reaction>
</comment>
<dbReference type="Pfam" id="PF12170">
    <property type="entry name" value="DNA_pol3_tau_5"/>
    <property type="match status" value="1"/>
</dbReference>
<dbReference type="EC" id="2.7.7.7" evidence="11"/>
<dbReference type="InterPro" id="IPR008921">
    <property type="entry name" value="DNA_pol3_clamp-load_cplx_C"/>
</dbReference>
<dbReference type="InterPro" id="IPR022754">
    <property type="entry name" value="DNA_pol_III_gamma-3"/>
</dbReference>
<evidence type="ECO:0000256" key="1">
    <source>
        <dbReference type="ARBA" id="ARBA00006360"/>
    </source>
</evidence>
<dbReference type="NCBIfam" id="NF004046">
    <property type="entry name" value="PRK05563.1"/>
    <property type="match status" value="1"/>
</dbReference>
<dbReference type="RefSeq" id="WP_009576146.1">
    <property type="nucleotide sequence ID" value="NZ_AEIG01000056.1"/>
</dbReference>
<dbReference type="EMBL" id="AEIG01000056">
    <property type="protein sequence ID" value="EGG29338.1"/>
    <property type="molecule type" value="Genomic_DNA"/>
</dbReference>
<comment type="similarity">
    <text evidence="1 11">Belongs to the DnaX/STICHEL family.</text>
</comment>
<dbReference type="NCBIfam" id="TIGR02397">
    <property type="entry name" value="dnaX_nterm"/>
    <property type="match status" value="1"/>
</dbReference>
<dbReference type="InterPro" id="IPR001270">
    <property type="entry name" value="ClpA/B"/>
</dbReference>
<comment type="caution">
    <text evidence="13">The sequence shown here is derived from an EMBL/GenBank/DDBJ whole genome shotgun (WGS) entry which is preliminary data.</text>
</comment>
<dbReference type="FunFam" id="1.20.272.10:FF:000003">
    <property type="entry name" value="DNA polymerase III subunit gamma/tau"/>
    <property type="match status" value="1"/>
</dbReference>
<evidence type="ECO:0000256" key="11">
    <source>
        <dbReference type="RuleBase" id="RU364063"/>
    </source>
</evidence>
<dbReference type="SUPFAM" id="SSF52540">
    <property type="entry name" value="P-loop containing nucleoside triphosphate hydrolases"/>
    <property type="match status" value="1"/>
</dbReference>
<dbReference type="GO" id="GO:0006261">
    <property type="term" value="P:DNA-templated DNA replication"/>
    <property type="evidence" value="ECO:0007669"/>
    <property type="project" value="TreeGrafter"/>
</dbReference>
<name>F3L2Y7_9GAMM</name>
<keyword evidence="6 11" id="KW-0547">Nucleotide-binding</keyword>
<dbReference type="CDD" id="cd18137">
    <property type="entry name" value="HLD_clamp_pol_III_gamma_tau"/>
    <property type="match status" value="1"/>
</dbReference>
<dbReference type="InterPro" id="IPR021029">
    <property type="entry name" value="DNA_pol_III_tau_dom-5"/>
</dbReference>
<dbReference type="NCBIfam" id="NF005942">
    <property type="entry name" value="PRK07994.1"/>
    <property type="match status" value="1"/>
</dbReference>
<dbReference type="GO" id="GO:0003887">
    <property type="term" value="F:DNA-directed DNA polymerase activity"/>
    <property type="evidence" value="ECO:0007669"/>
    <property type="project" value="UniProtKB-KW"/>
</dbReference>
<evidence type="ECO:0000256" key="10">
    <source>
        <dbReference type="ARBA" id="ARBA00049244"/>
    </source>
</evidence>
<evidence type="ECO:0000256" key="8">
    <source>
        <dbReference type="ARBA" id="ARBA00022840"/>
    </source>
</evidence>
<keyword evidence="3 11" id="KW-0548">Nucleotidyltransferase</keyword>
<evidence type="ECO:0000256" key="9">
    <source>
        <dbReference type="ARBA" id="ARBA00022932"/>
    </source>
</evidence>
<dbReference type="InterPro" id="IPR038249">
    <property type="entry name" value="PolIII_tau_V_sf"/>
</dbReference>
<organism evidence="13 14">
    <name type="scientific">Aequoribacter fuscus</name>
    <dbReference type="NCBI Taxonomy" id="2518989"/>
    <lineage>
        <taxon>Bacteria</taxon>
        <taxon>Pseudomonadati</taxon>
        <taxon>Pseudomonadota</taxon>
        <taxon>Gammaproteobacteria</taxon>
        <taxon>Cellvibrionales</taxon>
        <taxon>Halieaceae</taxon>
        <taxon>Aequoribacter</taxon>
    </lineage>
</organism>
<dbReference type="InterPro" id="IPR012763">
    <property type="entry name" value="DNA_pol_III_sug/sutau_N"/>
</dbReference>
<keyword evidence="2 11" id="KW-0808">Transferase</keyword>
<dbReference type="Proteomes" id="UP000005615">
    <property type="component" value="Unassembled WGS sequence"/>
</dbReference>
<dbReference type="FunFam" id="1.10.8.60:FF:000013">
    <property type="entry name" value="DNA polymerase III subunit gamma/tau"/>
    <property type="match status" value="1"/>
</dbReference>
<keyword evidence="4 11" id="KW-0235">DNA replication</keyword>
<reference evidence="13 14" key="1">
    <citation type="journal article" date="2011" name="J. Bacteriol.">
        <title>Genome sequence of strain IMCC3088, a proteorhodopsin-containing marine bacterium belonging to the OM60/NOR5 clade.</title>
        <authorList>
            <person name="Jang Y."/>
            <person name="Oh H.M."/>
            <person name="Kang I."/>
            <person name="Lee K."/>
            <person name="Yang S.J."/>
            <person name="Cho J.C."/>
        </authorList>
    </citation>
    <scope>NUCLEOTIDE SEQUENCE [LARGE SCALE GENOMIC DNA]</scope>
    <source>
        <strain evidence="13 14">IMCC3088</strain>
    </source>
</reference>
<evidence type="ECO:0000256" key="7">
    <source>
        <dbReference type="ARBA" id="ARBA00022833"/>
    </source>
</evidence>
<dbReference type="GO" id="GO:0003677">
    <property type="term" value="F:DNA binding"/>
    <property type="evidence" value="ECO:0007669"/>
    <property type="project" value="InterPro"/>
</dbReference>
<dbReference type="InterPro" id="IPR027417">
    <property type="entry name" value="P-loop_NTPase"/>
</dbReference>
<dbReference type="InterPro" id="IPR045085">
    <property type="entry name" value="HLD_clamp_pol_III_gamma_tau"/>
</dbReference>
<dbReference type="PANTHER" id="PTHR11669">
    <property type="entry name" value="REPLICATION FACTOR C / DNA POLYMERASE III GAMMA-TAU SUBUNIT"/>
    <property type="match status" value="1"/>
</dbReference>
<comment type="subunit">
    <text evidence="11">DNA polymerase III contains a core (composed of alpha, epsilon and theta chains) that associates with a tau subunit. This core dimerizes to form the POLIII' complex. PolIII' associates with the gamma complex (composed of gamma, delta, delta', psi and chi chains) and with the beta chain to form the complete DNA polymerase III complex.</text>
</comment>
<gene>
    <name evidence="11" type="primary">dnaX</name>
    <name evidence="13" type="ORF">IMCC3088_1911</name>
</gene>
<dbReference type="CDD" id="cd00009">
    <property type="entry name" value="AAA"/>
    <property type="match status" value="1"/>
</dbReference>
<dbReference type="GO" id="GO:0009360">
    <property type="term" value="C:DNA polymerase III complex"/>
    <property type="evidence" value="ECO:0007669"/>
    <property type="project" value="InterPro"/>
</dbReference>
<dbReference type="SUPFAM" id="SSF48019">
    <property type="entry name" value="post-AAA+ oligomerization domain-like"/>
    <property type="match status" value="1"/>
</dbReference>
<dbReference type="Pfam" id="PF13177">
    <property type="entry name" value="DNA_pol3_delta2"/>
    <property type="match status" value="1"/>
</dbReference>
<dbReference type="Pfam" id="PF12169">
    <property type="entry name" value="DNA_pol3_gamma3"/>
    <property type="match status" value="1"/>
</dbReference>
<keyword evidence="9 11" id="KW-0239">DNA-directed DNA polymerase</keyword>
<keyword evidence="14" id="KW-1185">Reference proteome</keyword>
<keyword evidence="7" id="KW-0862">Zinc</keyword>
<dbReference type="InterPro" id="IPR050238">
    <property type="entry name" value="DNA_Rep/Repair_Clamp_Loader"/>
</dbReference>
<dbReference type="Gene3D" id="3.40.50.300">
    <property type="entry name" value="P-loop containing nucleotide triphosphate hydrolases"/>
    <property type="match status" value="1"/>
</dbReference>
<dbReference type="PANTHER" id="PTHR11669:SF0">
    <property type="entry name" value="PROTEIN STICHEL-LIKE 2"/>
    <property type="match status" value="1"/>
</dbReference>
<evidence type="ECO:0000313" key="13">
    <source>
        <dbReference type="EMBL" id="EGG29338.1"/>
    </source>
</evidence>
<evidence type="ECO:0000256" key="3">
    <source>
        <dbReference type="ARBA" id="ARBA00022695"/>
    </source>
</evidence>
<feature type="compositionally biased region" description="Polar residues" evidence="12">
    <location>
        <begin position="409"/>
        <end position="419"/>
    </location>
</feature>
<dbReference type="GO" id="GO:0046872">
    <property type="term" value="F:metal ion binding"/>
    <property type="evidence" value="ECO:0007669"/>
    <property type="project" value="UniProtKB-KW"/>
</dbReference>
<evidence type="ECO:0000256" key="4">
    <source>
        <dbReference type="ARBA" id="ARBA00022705"/>
    </source>
</evidence>
<proteinExistence type="inferred from homology"/>
<evidence type="ECO:0000256" key="5">
    <source>
        <dbReference type="ARBA" id="ARBA00022723"/>
    </source>
</evidence>
<dbReference type="AlphaFoldDB" id="F3L2Y7"/>
<dbReference type="InterPro" id="IPR003593">
    <property type="entry name" value="AAA+_ATPase"/>
</dbReference>
<evidence type="ECO:0000256" key="2">
    <source>
        <dbReference type="ARBA" id="ARBA00022679"/>
    </source>
</evidence>
<dbReference type="Gene3D" id="3.30.300.150">
    <property type="entry name" value="DNA polymerase III, tau subunit, domain V"/>
    <property type="match status" value="1"/>
</dbReference>
<dbReference type="FunFam" id="3.40.50.300:FF:000014">
    <property type="entry name" value="DNA polymerase III subunit gamma/tau"/>
    <property type="match status" value="1"/>
</dbReference>
<dbReference type="SMART" id="SM00382">
    <property type="entry name" value="AAA"/>
    <property type="match status" value="1"/>
</dbReference>
<keyword evidence="5" id="KW-0479">Metal-binding</keyword>
<evidence type="ECO:0000256" key="12">
    <source>
        <dbReference type="SAM" id="MobiDB-lite"/>
    </source>
</evidence>
<feature type="region of interest" description="Disordered" evidence="12">
    <location>
        <begin position="394"/>
        <end position="483"/>
    </location>
</feature>
<dbReference type="STRING" id="2518989.IMCC3088_1911"/>
<comment type="function">
    <text evidence="11">DNA polymerase III is a complex, multichain enzyme responsible for most of the replicative synthesis in bacteria. This DNA polymerase also exhibits 3' to 5' exonuclease activity.</text>
</comment>
<keyword evidence="8 11" id="KW-0067">ATP-binding</keyword>